<organism evidence="2 3">
    <name type="scientific">Hibiscus syriacus</name>
    <name type="common">Rose of Sharon</name>
    <dbReference type="NCBI Taxonomy" id="106335"/>
    <lineage>
        <taxon>Eukaryota</taxon>
        <taxon>Viridiplantae</taxon>
        <taxon>Streptophyta</taxon>
        <taxon>Embryophyta</taxon>
        <taxon>Tracheophyta</taxon>
        <taxon>Spermatophyta</taxon>
        <taxon>Magnoliopsida</taxon>
        <taxon>eudicotyledons</taxon>
        <taxon>Gunneridae</taxon>
        <taxon>Pentapetalae</taxon>
        <taxon>rosids</taxon>
        <taxon>malvids</taxon>
        <taxon>Malvales</taxon>
        <taxon>Malvaceae</taxon>
        <taxon>Malvoideae</taxon>
        <taxon>Hibiscus</taxon>
    </lineage>
</organism>
<keyword evidence="3" id="KW-1185">Reference proteome</keyword>
<evidence type="ECO:0000256" key="1">
    <source>
        <dbReference type="SAM" id="MobiDB-lite"/>
    </source>
</evidence>
<sequence>MKELRLSLHENESVPKDFLTDQKIENLVMHNVLTFIGTINELLNFMLVAMSTQLLSGPTPGPKDVNPFLDAAMSQIASQLHNVTSSVTSSIPDTKPKRVPEQVTSKIDRGKDKEI</sequence>
<evidence type="ECO:0000313" key="2">
    <source>
        <dbReference type="EMBL" id="KAE8728170.1"/>
    </source>
</evidence>
<accession>A0A6A3CG10</accession>
<evidence type="ECO:0000313" key="3">
    <source>
        <dbReference type="Proteomes" id="UP000436088"/>
    </source>
</evidence>
<comment type="caution">
    <text evidence="2">The sequence shown here is derived from an EMBL/GenBank/DDBJ whole genome shotgun (WGS) entry which is preliminary data.</text>
</comment>
<dbReference type="Proteomes" id="UP000436088">
    <property type="component" value="Unassembled WGS sequence"/>
</dbReference>
<gene>
    <name evidence="2" type="ORF">F3Y22_tig00004779pilonHSYRG00197</name>
</gene>
<feature type="region of interest" description="Disordered" evidence="1">
    <location>
        <begin position="84"/>
        <end position="115"/>
    </location>
</feature>
<dbReference type="AlphaFoldDB" id="A0A6A3CG10"/>
<reference evidence="2" key="1">
    <citation type="submission" date="2019-09" db="EMBL/GenBank/DDBJ databases">
        <title>Draft genome information of white flower Hibiscus syriacus.</title>
        <authorList>
            <person name="Kim Y.-M."/>
        </authorList>
    </citation>
    <scope>NUCLEOTIDE SEQUENCE [LARGE SCALE GENOMIC DNA]</scope>
    <source>
        <strain evidence="2">YM2019G1</strain>
    </source>
</reference>
<proteinExistence type="predicted"/>
<name>A0A6A3CG10_HIBSY</name>
<feature type="compositionally biased region" description="Basic and acidic residues" evidence="1">
    <location>
        <begin position="94"/>
        <end position="115"/>
    </location>
</feature>
<dbReference type="EMBL" id="VEPZ02000279">
    <property type="protein sequence ID" value="KAE8728170.1"/>
    <property type="molecule type" value="Genomic_DNA"/>
</dbReference>
<protein>
    <submittedName>
        <fullName evidence="2">Uncharacterized protein</fullName>
    </submittedName>
</protein>